<dbReference type="CDD" id="cd06456">
    <property type="entry name" value="M3A_DCP"/>
    <property type="match status" value="1"/>
</dbReference>
<accession>C3J8E7</accession>
<reference evidence="17 18" key="1">
    <citation type="submission" date="2009-04" db="EMBL/GenBank/DDBJ databases">
        <authorList>
            <person name="Sebastian Y."/>
            <person name="Madupu R."/>
            <person name="Durkin A.S."/>
            <person name="Torralba M."/>
            <person name="Methe B."/>
            <person name="Sutton G.G."/>
            <person name="Strausberg R.L."/>
            <person name="Nelson K.E."/>
        </authorList>
    </citation>
    <scope>NUCLEOTIDE SEQUENCE [LARGE SCALE GENOMIC DNA]</scope>
    <source>
        <strain evidence="18">ATCC 35406 / DSM 24491 / JCM 8526 / CCUG 16442 / BCRC 14492 / NCTC 13058 / HG 370</strain>
    </source>
</reference>
<keyword evidence="4" id="KW-0121">Carboxypeptidase</keyword>
<dbReference type="Gene3D" id="3.40.390.10">
    <property type="entry name" value="Collagenase (Catalytic Domain)"/>
    <property type="match status" value="1"/>
</dbReference>
<dbReference type="FunFam" id="1.10.1370.40:FF:000001">
    <property type="entry name" value="Dipeptidyl carboxypeptidase II"/>
    <property type="match status" value="1"/>
</dbReference>
<gene>
    <name evidence="17" type="primary">dcp</name>
    <name evidence="17" type="ORF">POREN0001_1392</name>
</gene>
<evidence type="ECO:0000256" key="6">
    <source>
        <dbReference type="ARBA" id="ARBA00022723"/>
    </source>
</evidence>
<comment type="similarity">
    <text evidence="2 15">Belongs to the peptidase M3 family.</text>
</comment>
<organism evidence="17 18">
    <name type="scientific">Porphyromonas endodontalis (strain ATCC 35406 / DSM 24491 / JCM 8526 / CCUG 16442 / BCRC 14492 / NCTC 13058 / HG 370)</name>
    <name type="common">Bacteroides endodontalis</name>
    <dbReference type="NCBI Taxonomy" id="553175"/>
    <lineage>
        <taxon>Bacteria</taxon>
        <taxon>Pseudomonadati</taxon>
        <taxon>Bacteroidota</taxon>
        <taxon>Bacteroidia</taxon>
        <taxon>Bacteroidales</taxon>
        <taxon>Porphyromonadaceae</taxon>
        <taxon>Porphyromonas</taxon>
    </lineage>
</organism>
<dbReference type="FunFam" id="3.40.390.10:FF:000009">
    <property type="entry name" value="Oligopeptidase A"/>
    <property type="match status" value="1"/>
</dbReference>
<dbReference type="Pfam" id="PF01432">
    <property type="entry name" value="Peptidase_M3"/>
    <property type="match status" value="1"/>
</dbReference>
<dbReference type="EMBL" id="ACNN01000005">
    <property type="protein sequence ID" value="EEN83797.1"/>
    <property type="molecule type" value="Genomic_DNA"/>
</dbReference>
<evidence type="ECO:0000256" key="11">
    <source>
        <dbReference type="ARBA" id="ARBA00054529"/>
    </source>
</evidence>
<dbReference type="GO" id="GO:0004222">
    <property type="term" value="F:metalloendopeptidase activity"/>
    <property type="evidence" value="ECO:0007669"/>
    <property type="project" value="InterPro"/>
</dbReference>
<keyword evidence="5 15" id="KW-0645">Protease</keyword>
<comment type="function">
    <text evidence="11">Removes dipeptides from the C-termini of N-blocked tripeptides, tetrapeptides and larger peptides.</text>
</comment>
<evidence type="ECO:0000256" key="9">
    <source>
        <dbReference type="ARBA" id="ARBA00023049"/>
    </source>
</evidence>
<dbReference type="InterPro" id="IPR001567">
    <property type="entry name" value="Pept_M3A_M3B_dom"/>
</dbReference>
<evidence type="ECO:0000256" key="8">
    <source>
        <dbReference type="ARBA" id="ARBA00022833"/>
    </source>
</evidence>
<keyword evidence="7 15" id="KW-0378">Hydrolase</keyword>
<dbReference type="GeneID" id="93365689"/>
<keyword evidence="6 15" id="KW-0479">Metal-binding</keyword>
<dbReference type="STRING" id="553175.POREN0001_1392"/>
<comment type="caution">
    <text evidence="17">The sequence shown here is derived from an EMBL/GenBank/DDBJ whole genome shotgun (WGS) entry which is preliminary data.</text>
</comment>
<keyword evidence="18" id="KW-1185">Reference proteome</keyword>
<evidence type="ECO:0000313" key="18">
    <source>
        <dbReference type="Proteomes" id="UP000004295"/>
    </source>
</evidence>
<keyword evidence="8 15" id="KW-0862">Zinc</keyword>
<dbReference type="Proteomes" id="UP000004295">
    <property type="component" value="Unassembled WGS sequence"/>
</dbReference>
<comment type="cofactor">
    <cofactor evidence="15">
        <name>Zn(2+)</name>
        <dbReference type="ChEBI" id="CHEBI:29105"/>
    </cofactor>
    <text evidence="15">Binds 1 zinc ion.</text>
</comment>
<dbReference type="RefSeq" id="WP_004332302.1">
    <property type="nucleotide sequence ID" value="NZ_ACNN01000005.1"/>
</dbReference>
<evidence type="ECO:0000313" key="17">
    <source>
        <dbReference type="EMBL" id="EEN83797.1"/>
    </source>
</evidence>
<dbReference type="InterPro" id="IPR034005">
    <property type="entry name" value="M3A_DCP"/>
</dbReference>
<dbReference type="GO" id="GO:0008241">
    <property type="term" value="F:peptidyl-dipeptidase activity"/>
    <property type="evidence" value="ECO:0007669"/>
    <property type="project" value="UniProtKB-EC"/>
</dbReference>
<protein>
    <recommendedName>
        <fullName evidence="13">Dipeptidyl carboxypeptidase</fullName>
        <ecNumber evidence="12">3.4.15.5</ecNumber>
    </recommendedName>
    <alternativeName>
        <fullName evidence="14">Peptidyl-dipeptidase Dcp</fullName>
    </alternativeName>
</protein>
<dbReference type="EC" id="3.4.15.5" evidence="12"/>
<dbReference type="PANTHER" id="PTHR43660:SF1">
    <property type="entry name" value="DIPEPTIDYL CARBOXYPEPTIDASE"/>
    <property type="match status" value="1"/>
</dbReference>
<dbReference type="InterPro" id="IPR024079">
    <property type="entry name" value="MetalloPept_cat_dom_sf"/>
</dbReference>
<evidence type="ECO:0000256" key="15">
    <source>
        <dbReference type="RuleBase" id="RU003435"/>
    </source>
</evidence>
<dbReference type="InterPro" id="IPR045090">
    <property type="entry name" value="Pept_M3A_M3B"/>
</dbReference>
<dbReference type="SUPFAM" id="SSF55486">
    <property type="entry name" value="Metalloproteases ('zincins'), catalytic domain"/>
    <property type="match status" value="1"/>
</dbReference>
<proteinExistence type="inferred from homology"/>
<evidence type="ECO:0000256" key="3">
    <source>
        <dbReference type="ARBA" id="ARBA00022490"/>
    </source>
</evidence>
<comment type="subcellular location">
    <subcellularLocation>
        <location evidence="1">Cytoplasm</location>
    </subcellularLocation>
</comment>
<dbReference type="GO" id="GO:0006508">
    <property type="term" value="P:proteolysis"/>
    <property type="evidence" value="ECO:0007669"/>
    <property type="project" value="UniProtKB-KW"/>
</dbReference>
<feature type="domain" description="Peptidase M3A/M3B catalytic" evidence="16">
    <location>
        <begin position="254"/>
        <end position="694"/>
    </location>
</feature>
<dbReference type="Gene3D" id="1.10.1370.40">
    <property type="match status" value="1"/>
</dbReference>
<evidence type="ECO:0000259" key="16">
    <source>
        <dbReference type="Pfam" id="PF01432"/>
    </source>
</evidence>
<evidence type="ECO:0000256" key="14">
    <source>
        <dbReference type="ARBA" id="ARBA00075608"/>
    </source>
</evidence>
<evidence type="ECO:0000256" key="4">
    <source>
        <dbReference type="ARBA" id="ARBA00022645"/>
    </source>
</evidence>
<keyword evidence="9 15" id="KW-0482">Metalloprotease</keyword>
<dbReference type="GO" id="GO:0005829">
    <property type="term" value="C:cytosol"/>
    <property type="evidence" value="ECO:0007669"/>
    <property type="project" value="UniProtKB-ARBA"/>
</dbReference>
<evidence type="ECO:0000256" key="12">
    <source>
        <dbReference type="ARBA" id="ARBA00066668"/>
    </source>
</evidence>
<comment type="catalytic activity">
    <reaction evidence="10">
        <text>Hydrolysis of unblocked, C-terminal dipeptides from oligopeptides, with broad specificity. Does not hydrolyze bonds in which P1' is Pro, or both P1 and P1' are Gly.</text>
        <dbReference type="EC" id="3.4.15.5"/>
    </reaction>
</comment>
<dbReference type="Gene3D" id="1.10.1370.10">
    <property type="entry name" value="Neurolysin, domain 3"/>
    <property type="match status" value="1"/>
</dbReference>
<evidence type="ECO:0000256" key="7">
    <source>
        <dbReference type="ARBA" id="ARBA00022801"/>
    </source>
</evidence>
<dbReference type="AlphaFoldDB" id="C3J8E7"/>
<dbReference type="PANTHER" id="PTHR43660">
    <property type="entry name" value="DIPEPTIDYL CARBOXYPEPTIDASE"/>
    <property type="match status" value="1"/>
</dbReference>
<dbReference type="eggNOG" id="COG0339">
    <property type="taxonomic scope" value="Bacteria"/>
</dbReference>
<sequence length="708" mass="79226">MFKKFIPLVAVMAITTACTGGGKSNADLASNPFVNPAETYMASPDFNSIKIEHYLPAFEEGIRQHEAEIDSIANNPEPATFENTLVALEKSGRVLNRVSSVFFALTSADTNDELIAIEEEITPKLSAHSDALYLNDKLFERVKAIHDGDLSSLEPEDQRLVKHYYDNFVQAGALLSPEDKEQLKTLNQKEAALLTDFGNKLTKATNAFIFIKDKAQLAGLSEEQLKSASDLAEKEGHNGEYAFSLVNTTQQDIMVNLDVRETRKLFYEASIKRCIKGDEYDTQKIVLELAKVRADKAKLLGFPNYAAWKLQDQLAAKPENVITMLTNLAKLADPKAKSDQAELESFARKTMGADFTLEAWDWSYYAEKLRNEKYGVDEATLSQYFALDSVLHNGVFFAANKMYGLTFKPRTDISVYNKDVRTWDVLDKDGSVVALFYFDPYARPSKSGGAWMSNFVEQSYLLGLKPVIYNVCNFKKPSEGETCLLSWDETNTLFHEFGHALHGMFASQKYPSLSGTNVPRDFVEMPSQFNEHCAADPVIFANFAKHYKTGAAMPAELVKKMRDAEKFNQAYGLVENITACLLDMAWHTLSPEEAAAVTDINKFQEDALRKANALYSAIPPRYGTSYFRHIWSNGYSAGYYAYLWSEALDNDIFAWMMAHGGLNAENGDRLRSMILSKGNSTDLMSLFTAFTGHQQVDLTPLLVAKGLK</sequence>
<dbReference type="InterPro" id="IPR024077">
    <property type="entry name" value="Neurolysin/TOP_dom2"/>
</dbReference>
<dbReference type="GO" id="GO:0046872">
    <property type="term" value="F:metal ion binding"/>
    <property type="evidence" value="ECO:0007669"/>
    <property type="project" value="UniProtKB-UniRule"/>
</dbReference>
<keyword evidence="3" id="KW-0963">Cytoplasm</keyword>
<evidence type="ECO:0000256" key="10">
    <source>
        <dbReference type="ARBA" id="ARBA00052506"/>
    </source>
</evidence>
<dbReference type="PROSITE" id="PS51257">
    <property type="entry name" value="PROKAR_LIPOPROTEIN"/>
    <property type="match status" value="1"/>
</dbReference>
<evidence type="ECO:0000256" key="2">
    <source>
        <dbReference type="ARBA" id="ARBA00006040"/>
    </source>
</evidence>
<evidence type="ECO:0000256" key="13">
    <source>
        <dbReference type="ARBA" id="ARBA00070755"/>
    </source>
</evidence>
<dbReference type="GO" id="GO:0004180">
    <property type="term" value="F:carboxypeptidase activity"/>
    <property type="evidence" value="ECO:0007669"/>
    <property type="project" value="UniProtKB-KW"/>
</dbReference>
<evidence type="ECO:0000256" key="1">
    <source>
        <dbReference type="ARBA" id="ARBA00004496"/>
    </source>
</evidence>
<evidence type="ECO:0000256" key="5">
    <source>
        <dbReference type="ARBA" id="ARBA00022670"/>
    </source>
</evidence>
<name>C3J8E7_POREA</name>